<evidence type="ECO:0000256" key="4">
    <source>
        <dbReference type="ARBA" id="ARBA00023004"/>
    </source>
</evidence>
<dbReference type="InterPro" id="IPR006058">
    <property type="entry name" value="2Fe2S_fd_BS"/>
</dbReference>
<dbReference type="SUPFAM" id="SSF47741">
    <property type="entry name" value="CO dehydrogenase ISP C-domain like"/>
    <property type="match status" value="1"/>
</dbReference>
<dbReference type="FunFam" id="3.10.20.30:FF:000020">
    <property type="entry name" value="Xanthine dehydrogenase iron-sulfur subunit"/>
    <property type="match status" value="1"/>
</dbReference>
<dbReference type="InterPro" id="IPR051452">
    <property type="entry name" value="Diverse_Oxidoreductases"/>
</dbReference>
<proteinExistence type="predicted"/>
<keyword evidence="1" id="KW-0001">2Fe-2S</keyword>
<keyword evidence="2" id="KW-0479">Metal-binding</keyword>
<dbReference type="CDD" id="cd00207">
    <property type="entry name" value="fer2"/>
    <property type="match status" value="1"/>
</dbReference>
<name>A0A6P1YQQ4_9HYPH</name>
<keyword evidence="8" id="KW-1185">Reference proteome</keyword>
<dbReference type="PROSITE" id="PS00197">
    <property type="entry name" value="2FE2S_FER_1"/>
    <property type="match status" value="1"/>
</dbReference>
<dbReference type="EMBL" id="CP048630">
    <property type="protein sequence ID" value="QIB35365.1"/>
    <property type="molecule type" value="Genomic_DNA"/>
</dbReference>
<evidence type="ECO:0000256" key="2">
    <source>
        <dbReference type="ARBA" id="ARBA00022723"/>
    </source>
</evidence>
<dbReference type="InterPro" id="IPR001041">
    <property type="entry name" value="2Fe-2S_ferredoxin-type"/>
</dbReference>
<sequence>MKPVRIEINGRPITAEVEPRQHLADFMREELLLTGTHLGCEHGVCGACTVLIDGAPARSCIAYPVALDGAKITTIEGLIDDPVMVCLREAFTREHGLQCGFCTPGMLIMARDIVLRRPGLDEEAIRHELAGNLCRCTGYVGIVRAIQSVAQERVDAAPVVTRGSEVNAPHYASPLALPVTPARIAAADPVIAPGAAPADEAAFVVEPLRNPVEIVQEFNVSAPRAQVWELFQDPARVIACLPGARLTQPCDGRNVVAEMAVKLGPIQAAFGGVGMIASNPANWSGTIDGRGVDSRSATRIQARLNYVLTEIEAGAATRVRVDVAYVLQGPLAQMSRGALARDLAARMTAAFAANLDAAIKGNGTASAAAPLDAGSLFFAVVKAWLARLFGRG</sequence>
<evidence type="ECO:0000313" key="8">
    <source>
        <dbReference type="Proteomes" id="UP000464751"/>
    </source>
</evidence>
<keyword evidence="4" id="KW-0408">Iron</keyword>
<evidence type="ECO:0000259" key="6">
    <source>
        <dbReference type="PROSITE" id="PS51085"/>
    </source>
</evidence>
<dbReference type="PANTHER" id="PTHR44379:SF8">
    <property type="entry name" value="XANTHINE DEHYDROGENASE IRON-SULFUR-BINDING SUBUNIT XDHC-RELATED"/>
    <property type="match status" value="1"/>
</dbReference>
<dbReference type="InterPro" id="IPR002888">
    <property type="entry name" value="2Fe-2S-bd"/>
</dbReference>
<dbReference type="Proteomes" id="UP000464751">
    <property type="component" value="Chromosome"/>
</dbReference>
<dbReference type="InterPro" id="IPR036884">
    <property type="entry name" value="2Fe-2S-bd_dom_sf"/>
</dbReference>
<protein>
    <submittedName>
        <fullName evidence="7">2Fe-2S iron-sulfur cluster binding domain-containing protein</fullName>
    </submittedName>
</protein>
<reference evidence="7 8" key="1">
    <citation type="submission" date="2020-02" db="EMBL/GenBank/DDBJ databases">
        <authorList>
            <person name="Li G."/>
        </authorList>
    </citation>
    <scope>NUCLEOTIDE SEQUENCE [LARGE SCALE GENOMIC DNA]</scope>
    <source>
        <strain evidence="7 8">DSM 102029</strain>
    </source>
</reference>
<dbReference type="Pfam" id="PF01799">
    <property type="entry name" value="Fer2_2"/>
    <property type="match status" value="1"/>
</dbReference>
<dbReference type="Pfam" id="PF00111">
    <property type="entry name" value="Fer2"/>
    <property type="match status" value="1"/>
</dbReference>
<dbReference type="InterPro" id="IPR036010">
    <property type="entry name" value="2Fe-2S_ferredoxin-like_sf"/>
</dbReference>
<dbReference type="CDD" id="cd07823">
    <property type="entry name" value="SRPBCC_5"/>
    <property type="match status" value="1"/>
</dbReference>
<dbReference type="Gene3D" id="3.10.20.30">
    <property type="match status" value="1"/>
</dbReference>
<feature type="domain" description="2Fe-2S ferredoxin-type" evidence="6">
    <location>
        <begin position="2"/>
        <end position="78"/>
    </location>
</feature>
<dbReference type="Gene3D" id="1.10.150.120">
    <property type="entry name" value="[2Fe-2S]-binding domain"/>
    <property type="match status" value="1"/>
</dbReference>
<gene>
    <name evidence="7" type="ORF">G3A50_17860</name>
</gene>
<organism evidence="7 8">
    <name type="scientific">Ancylobacter pratisalsi</name>
    <dbReference type="NCBI Taxonomy" id="1745854"/>
    <lineage>
        <taxon>Bacteria</taxon>
        <taxon>Pseudomonadati</taxon>
        <taxon>Pseudomonadota</taxon>
        <taxon>Alphaproteobacteria</taxon>
        <taxon>Hyphomicrobiales</taxon>
        <taxon>Xanthobacteraceae</taxon>
        <taxon>Ancylobacter</taxon>
    </lineage>
</organism>
<dbReference type="InterPro" id="IPR023393">
    <property type="entry name" value="START-like_dom_sf"/>
</dbReference>
<evidence type="ECO:0000256" key="3">
    <source>
        <dbReference type="ARBA" id="ARBA00023002"/>
    </source>
</evidence>
<dbReference type="RefSeq" id="WP_163076505.1">
    <property type="nucleotide sequence ID" value="NZ_CP048630.1"/>
</dbReference>
<dbReference type="InterPro" id="IPR012675">
    <property type="entry name" value="Beta-grasp_dom_sf"/>
</dbReference>
<dbReference type="PANTHER" id="PTHR44379">
    <property type="entry name" value="OXIDOREDUCTASE WITH IRON-SULFUR SUBUNIT"/>
    <property type="match status" value="1"/>
</dbReference>
<accession>A0A6P1YQQ4</accession>
<dbReference type="AlphaFoldDB" id="A0A6P1YQQ4"/>
<dbReference type="InterPro" id="IPR010419">
    <property type="entry name" value="CO_DH_gsu"/>
</dbReference>
<dbReference type="SUPFAM" id="SSF55961">
    <property type="entry name" value="Bet v1-like"/>
    <property type="match status" value="1"/>
</dbReference>
<dbReference type="SUPFAM" id="SSF54292">
    <property type="entry name" value="2Fe-2S ferredoxin-like"/>
    <property type="match status" value="1"/>
</dbReference>
<keyword evidence="3" id="KW-0560">Oxidoreductase</keyword>
<dbReference type="GO" id="GO:0051537">
    <property type="term" value="F:2 iron, 2 sulfur cluster binding"/>
    <property type="evidence" value="ECO:0007669"/>
    <property type="project" value="UniProtKB-KW"/>
</dbReference>
<dbReference type="PROSITE" id="PS51085">
    <property type="entry name" value="2FE2S_FER_2"/>
    <property type="match status" value="1"/>
</dbReference>
<dbReference type="Pfam" id="PF06240">
    <property type="entry name" value="COXG"/>
    <property type="match status" value="1"/>
</dbReference>
<dbReference type="KEGG" id="apra:G3A50_17860"/>
<dbReference type="GO" id="GO:0016491">
    <property type="term" value="F:oxidoreductase activity"/>
    <property type="evidence" value="ECO:0007669"/>
    <property type="project" value="UniProtKB-KW"/>
</dbReference>
<dbReference type="Gene3D" id="3.30.530.20">
    <property type="match status" value="1"/>
</dbReference>
<evidence type="ECO:0000256" key="5">
    <source>
        <dbReference type="ARBA" id="ARBA00023014"/>
    </source>
</evidence>
<evidence type="ECO:0000313" key="7">
    <source>
        <dbReference type="EMBL" id="QIB35365.1"/>
    </source>
</evidence>
<evidence type="ECO:0000256" key="1">
    <source>
        <dbReference type="ARBA" id="ARBA00022714"/>
    </source>
</evidence>
<keyword evidence="5" id="KW-0411">Iron-sulfur</keyword>
<dbReference type="GO" id="GO:0046872">
    <property type="term" value="F:metal ion binding"/>
    <property type="evidence" value="ECO:0007669"/>
    <property type="project" value="UniProtKB-KW"/>
</dbReference>